<reference evidence="2" key="1">
    <citation type="journal article" date="2019" name="Int. J. Syst. Evol. Microbiol.">
        <title>The Global Catalogue of Microorganisms (GCM) 10K type strain sequencing project: providing services to taxonomists for standard genome sequencing and annotation.</title>
        <authorList>
            <consortium name="The Broad Institute Genomics Platform"/>
            <consortium name="The Broad Institute Genome Sequencing Center for Infectious Disease"/>
            <person name="Wu L."/>
            <person name="Ma J."/>
        </authorList>
    </citation>
    <scope>NUCLEOTIDE SEQUENCE [LARGE SCALE GENOMIC DNA]</scope>
    <source>
        <strain evidence="2">KCTC 42662</strain>
    </source>
</reference>
<evidence type="ECO:0000313" key="1">
    <source>
        <dbReference type="EMBL" id="MFD2546077.1"/>
    </source>
</evidence>
<accession>A0ABW5KAX5</accession>
<dbReference type="EMBL" id="JBHULR010000001">
    <property type="protein sequence ID" value="MFD2546077.1"/>
    <property type="molecule type" value="Genomic_DNA"/>
</dbReference>
<keyword evidence="2" id="KW-1185">Reference proteome</keyword>
<sequence>MTYDEFLFSVKNEDTLPDGLNVHLQALWYDGKGNWQRAHDLIDELTDVTSAHVHAYLHRVEGDGWNARYWYGRAKQVPFEGSLEAEWDALVKRLVGM</sequence>
<name>A0ABW5KAX5_9SPHI</name>
<dbReference type="Proteomes" id="UP001597545">
    <property type="component" value="Unassembled WGS sequence"/>
</dbReference>
<gene>
    <name evidence="1" type="ORF">ACFSR5_00310</name>
</gene>
<evidence type="ECO:0000313" key="2">
    <source>
        <dbReference type="Proteomes" id="UP001597545"/>
    </source>
</evidence>
<protein>
    <submittedName>
        <fullName evidence="1">Uncharacterized protein</fullName>
    </submittedName>
</protein>
<organism evidence="1 2">
    <name type="scientific">Sphingobacterium suaedae</name>
    <dbReference type="NCBI Taxonomy" id="1686402"/>
    <lineage>
        <taxon>Bacteria</taxon>
        <taxon>Pseudomonadati</taxon>
        <taxon>Bacteroidota</taxon>
        <taxon>Sphingobacteriia</taxon>
        <taxon>Sphingobacteriales</taxon>
        <taxon>Sphingobacteriaceae</taxon>
        <taxon>Sphingobacterium</taxon>
    </lineage>
</organism>
<proteinExistence type="predicted"/>
<comment type="caution">
    <text evidence="1">The sequence shown here is derived from an EMBL/GenBank/DDBJ whole genome shotgun (WGS) entry which is preliminary data.</text>
</comment>
<dbReference type="RefSeq" id="WP_380899516.1">
    <property type="nucleotide sequence ID" value="NZ_JBHUEG010000002.1"/>
</dbReference>